<reference evidence="1" key="1">
    <citation type="submission" date="2023-04" db="EMBL/GenBank/DDBJ databases">
        <title>Draft Genome sequencing of Naganishia species isolated from polar environments using Oxford Nanopore Technology.</title>
        <authorList>
            <person name="Leo P."/>
            <person name="Venkateswaran K."/>
        </authorList>
    </citation>
    <scope>NUCLEOTIDE SEQUENCE</scope>
    <source>
        <strain evidence="1">MNA-CCFEE 5261</strain>
    </source>
</reference>
<dbReference type="Proteomes" id="UP001241377">
    <property type="component" value="Unassembled WGS sequence"/>
</dbReference>
<keyword evidence="2" id="KW-1185">Reference proteome</keyword>
<comment type="caution">
    <text evidence="1">The sequence shown here is derived from an EMBL/GenBank/DDBJ whole genome shotgun (WGS) entry which is preliminary data.</text>
</comment>
<protein>
    <submittedName>
        <fullName evidence="1">Uncharacterized protein</fullName>
    </submittedName>
</protein>
<evidence type="ECO:0000313" key="2">
    <source>
        <dbReference type="Proteomes" id="UP001241377"/>
    </source>
</evidence>
<organism evidence="1 2">
    <name type="scientific">Naganishia cerealis</name>
    <dbReference type="NCBI Taxonomy" id="610337"/>
    <lineage>
        <taxon>Eukaryota</taxon>
        <taxon>Fungi</taxon>
        <taxon>Dikarya</taxon>
        <taxon>Basidiomycota</taxon>
        <taxon>Agaricomycotina</taxon>
        <taxon>Tremellomycetes</taxon>
        <taxon>Filobasidiales</taxon>
        <taxon>Filobasidiaceae</taxon>
        <taxon>Naganishia</taxon>
    </lineage>
</organism>
<sequence length="821" mass="91129">MSKPIGSPPIKSPKDDQRMSSPSPSRRPVSQTRVNKERQPLLSARERDVYSSIRSRAEESPPTLGRDEPNHGFSSARFTQQDDVQSVVFHSSGVVDSNVADHLHGELPHPHQLDHLEWSEILPYYLPIASWIFKYDLSYFVGDLIGGLSLVFFQLPLSLSYASSLAHVPIVCGLLSLTIAPLIYMVFGSVPQMITGPEAAISLIVGQAVEPLIHHKKKLDPMDLVVVMTFISGATLLGFGLGRFGFLDNVLNGSLLKGFISGVGIIMAVGASVDMLGLTDALKHASETGDEIHTCFDKAKFVVSNLHHTHMLTFKISLVGLIAVISMRTFKKIISKTKSQYARKITYFPEILVTVAIATWLNSQFHWNEGGVQIVGRIKRDVDENGAILYNPLSPHRWPLFKAVGTSGFLCAMLGFFESTTALKSLGSTYDLPISSNRELVALGFINIIGSLFGALPAFGGYGRSKINAMSAKTTVLGAIMGLFALLTMLCLLDFLYYIPKCILSVVTATIGILLIEEAPYDIYFHWRARGYNELVTFFVTVLTTVFVSMEAGIAVGLIYLLIRVIKHSASSRIQILGRFPNTNHFVAADFVSDSLTTLDTTAEKQPSQTLNFFTDEFSRHLNKDVLEEVEGCLIIRIPEPLTFTNTNDLQARLRRLELYGSTRVHPATKRTRTQTQYVIFDFKGMSGLDSSAAQMLTTLLEGYRKRGIFSFFVRVHKDEKIRYRLKNTGLEKRLFNDLNILGYYSTNPFRPPSTTGSIGTATSDIYNLTEPNTPYFEHISDALKVIDHYENNLPTLSASAWLLDVDTADRRSSLPQNSLV</sequence>
<name>A0ACC2V7F2_9TREE</name>
<accession>A0ACC2V7F2</accession>
<evidence type="ECO:0000313" key="1">
    <source>
        <dbReference type="EMBL" id="KAJ9094517.1"/>
    </source>
</evidence>
<proteinExistence type="predicted"/>
<dbReference type="EMBL" id="JASBWR010000111">
    <property type="protein sequence ID" value="KAJ9094517.1"/>
    <property type="molecule type" value="Genomic_DNA"/>
</dbReference>
<gene>
    <name evidence="1" type="ORF">QFC19_007927</name>
</gene>